<evidence type="ECO:0000256" key="1">
    <source>
        <dbReference type="ARBA" id="ARBA00034078"/>
    </source>
</evidence>
<dbReference type="InterPro" id="IPR039261">
    <property type="entry name" value="FNR_nucleotide-bd"/>
</dbReference>
<proteinExistence type="predicted"/>
<dbReference type="Gene3D" id="2.40.30.10">
    <property type="entry name" value="Translation factors"/>
    <property type="match status" value="1"/>
</dbReference>
<comment type="cofactor">
    <cofactor evidence="1">
        <name>[2Fe-2S] cluster</name>
        <dbReference type="ChEBI" id="CHEBI:190135"/>
    </cofactor>
</comment>
<evidence type="ECO:0000313" key="3">
    <source>
        <dbReference type="EMBL" id="MBL6082037.1"/>
    </source>
</evidence>
<evidence type="ECO:0000259" key="2">
    <source>
        <dbReference type="PROSITE" id="PS51384"/>
    </source>
</evidence>
<dbReference type="InterPro" id="IPR001709">
    <property type="entry name" value="Flavoprot_Pyr_Nucl_cyt_Rdtase"/>
</dbReference>
<dbReference type="PRINTS" id="PR00371">
    <property type="entry name" value="FPNCR"/>
</dbReference>
<dbReference type="PROSITE" id="PS51384">
    <property type="entry name" value="FAD_FR"/>
    <property type="match status" value="1"/>
</dbReference>
<dbReference type="InterPro" id="IPR050415">
    <property type="entry name" value="MRET"/>
</dbReference>
<dbReference type="InterPro" id="IPR017927">
    <property type="entry name" value="FAD-bd_FR_type"/>
</dbReference>
<dbReference type="CDD" id="cd06217">
    <property type="entry name" value="FNR_iron_sulfur_binding_3"/>
    <property type="match status" value="1"/>
</dbReference>
<feature type="domain" description="FAD-binding FR-type" evidence="2">
    <location>
        <begin position="11"/>
        <end position="113"/>
    </location>
</feature>
<dbReference type="InterPro" id="IPR008333">
    <property type="entry name" value="Cbr1-like_FAD-bd_dom"/>
</dbReference>
<dbReference type="InterPro" id="IPR001433">
    <property type="entry name" value="OxRdtase_FAD/NAD-bd"/>
</dbReference>
<keyword evidence="4" id="KW-1185">Reference proteome</keyword>
<dbReference type="PANTHER" id="PTHR47354">
    <property type="entry name" value="NADH OXIDOREDUCTASE HCR"/>
    <property type="match status" value="1"/>
</dbReference>
<dbReference type="Proteomes" id="UP000660885">
    <property type="component" value="Unassembled WGS sequence"/>
</dbReference>
<dbReference type="PRINTS" id="PR00406">
    <property type="entry name" value="CYTB5RDTASE"/>
</dbReference>
<protein>
    <submittedName>
        <fullName evidence="3">Ferredoxin reductase</fullName>
    </submittedName>
</protein>
<gene>
    <name evidence="3" type="ORF">JMJ56_29085</name>
</gene>
<dbReference type="SUPFAM" id="SSF63380">
    <property type="entry name" value="Riboflavin synthase domain-like"/>
    <property type="match status" value="1"/>
</dbReference>
<dbReference type="SUPFAM" id="SSF52343">
    <property type="entry name" value="Ferredoxin reductase-like, C-terminal NADP-linked domain"/>
    <property type="match status" value="1"/>
</dbReference>
<reference evidence="3 4" key="1">
    <citation type="submission" date="2021-01" db="EMBL/GenBank/DDBJ databases">
        <title>Belnapia mucosa sp. nov. and Belnapia arida sp. nov., isolated from the Tabernas Desert (Almeria, Spain).</title>
        <authorList>
            <person name="Molina-Menor E."/>
            <person name="Vidal-Verdu A."/>
            <person name="Calonge A."/>
            <person name="Satari L."/>
            <person name="Pereto J."/>
            <person name="Porcar M."/>
        </authorList>
    </citation>
    <scope>NUCLEOTIDE SEQUENCE [LARGE SCALE GENOMIC DNA]</scope>
    <source>
        <strain evidence="3 4">T18</strain>
    </source>
</reference>
<sequence length="250" mass="27138">MTDADTQADHLLWQAAVIERIETQTAKVKSFYLRPQKWRFFRAGQHLDVRLTAPDGYEVQRSYSVASEPGLAGLYELVVERLKDGEISPFLHDVAAVGDVLEVRGPFGGHFVWNAADGGPLLLIAGGSGIAPLMSIVRHSTAVGGDVAVVLLQAARTWNDVIYREELHALDAAGAGFALMLSLSRDAARRPQDAGRRIDAPLLEAALARLGVAPRLTFVCGSNPFVEAVTGHLLDLGFDPQTVRTERFGW</sequence>
<accession>A0ABS1UBG2</accession>
<organism evidence="3 4">
    <name type="scientific">Belnapia arida</name>
    <dbReference type="NCBI Taxonomy" id="2804533"/>
    <lineage>
        <taxon>Bacteria</taxon>
        <taxon>Pseudomonadati</taxon>
        <taxon>Pseudomonadota</taxon>
        <taxon>Alphaproteobacteria</taxon>
        <taxon>Acetobacterales</taxon>
        <taxon>Roseomonadaceae</taxon>
        <taxon>Belnapia</taxon>
    </lineage>
</organism>
<dbReference type="InterPro" id="IPR017938">
    <property type="entry name" value="Riboflavin_synthase-like_b-brl"/>
</dbReference>
<evidence type="ECO:0000313" key="4">
    <source>
        <dbReference type="Proteomes" id="UP000660885"/>
    </source>
</evidence>
<dbReference type="Pfam" id="PF00175">
    <property type="entry name" value="NAD_binding_1"/>
    <property type="match status" value="1"/>
</dbReference>
<comment type="caution">
    <text evidence="3">The sequence shown here is derived from an EMBL/GenBank/DDBJ whole genome shotgun (WGS) entry which is preliminary data.</text>
</comment>
<name>A0ABS1UBG2_9PROT</name>
<dbReference type="Gene3D" id="3.40.50.80">
    <property type="entry name" value="Nucleotide-binding domain of ferredoxin-NADP reductase (FNR) module"/>
    <property type="match status" value="1"/>
</dbReference>
<dbReference type="EMBL" id="JAETWB010000045">
    <property type="protein sequence ID" value="MBL6082037.1"/>
    <property type="molecule type" value="Genomic_DNA"/>
</dbReference>
<dbReference type="Pfam" id="PF00970">
    <property type="entry name" value="FAD_binding_6"/>
    <property type="match status" value="1"/>
</dbReference>
<dbReference type="PANTHER" id="PTHR47354:SF5">
    <property type="entry name" value="PROTEIN RFBI"/>
    <property type="match status" value="1"/>
</dbReference>